<dbReference type="Proteomes" id="UP001152320">
    <property type="component" value="Chromosome 22"/>
</dbReference>
<dbReference type="SMART" id="SM00120">
    <property type="entry name" value="HX"/>
    <property type="match status" value="2"/>
</dbReference>
<dbReference type="SUPFAM" id="SSF50923">
    <property type="entry name" value="Hemopexin-like domain"/>
    <property type="match status" value="1"/>
</dbReference>
<evidence type="ECO:0000313" key="2">
    <source>
        <dbReference type="EMBL" id="KAJ8020531.1"/>
    </source>
</evidence>
<keyword evidence="3" id="KW-1185">Reference proteome</keyword>
<dbReference type="AlphaFoldDB" id="A0A9Q0YFE1"/>
<dbReference type="InterPro" id="IPR036375">
    <property type="entry name" value="Hemopexin-like_dom_sf"/>
</dbReference>
<organism evidence="2 3">
    <name type="scientific">Holothuria leucospilota</name>
    <name type="common">Black long sea cucumber</name>
    <name type="synonym">Mertensiothuria leucospilota</name>
    <dbReference type="NCBI Taxonomy" id="206669"/>
    <lineage>
        <taxon>Eukaryota</taxon>
        <taxon>Metazoa</taxon>
        <taxon>Echinodermata</taxon>
        <taxon>Eleutherozoa</taxon>
        <taxon>Echinozoa</taxon>
        <taxon>Holothuroidea</taxon>
        <taxon>Aspidochirotacea</taxon>
        <taxon>Aspidochirotida</taxon>
        <taxon>Holothuriidae</taxon>
        <taxon>Holothuria</taxon>
    </lineage>
</organism>
<dbReference type="Pfam" id="PF00045">
    <property type="entry name" value="Hemopexin"/>
    <property type="match status" value="1"/>
</dbReference>
<comment type="caution">
    <text evidence="2">The sequence shown here is derived from an EMBL/GenBank/DDBJ whole genome shotgun (WGS) entry which is preliminary data.</text>
</comment>
<gene>
    <name evidence="2" type="ORF">HOLleu_40145</name>
</gene>
<dbReference type="InterPro" id="IPR018487">
    <property type="entry name" value="Hemopexin-like_repeat"/>
</dbReference>
<proteinExistence type="predicted"/>
<evidence type="ECO:0000313" key="3">
    <source>
        <dbReference type="Proteomes" id="UP001152320"/>
    </source>
</evidence>
<sequence>MQRCTWKTMTRLTFLRAACTTVSRELFSTVAIPRPYLTIGQVCHVMSTLLSSGVKMEGFTFSKGNQYYRYNINTNRVDSGYPYPVGQHYWEGVKTPLNAAFQWNNSKTNFFCGEEFFRYDDEEDKVESGYPLVTTQEWLGCERSSPLSEPTRDMCNFV</sequence>
<name>A0A9Q0YFE1_HOLLE</name>
<dbReference type="EMBL" id="JAIZAY010000022">
    <property type="protein sequence ID" value="KAJ8020531.1"/>
    <property type="molecule type" value="Genomic_DNA"/>
</dbReference>
<dbReference type="Gene3D" id="2.110.10.10">
    <property type="entry name" value="Hemopexin-like domain"/>
    <property type="match status" value="1"/>
</dbReference>
<dbReference type="PROSITE" id="PS51642">
    <property type="entry name" value="HEMOPEXIN_2"/>
    <property type="match status" value="1"/>
</dbReference>
<feature type="repeat" description="Hemopexin" evidence="1">
    <location>
        <begin position="94"/>
        <end position="141"/>
    </location>
</feature>
<accession>A0A9Q0YFE1</accession>
<reference evidence="2" key="1">
    <citation type="submission" date="2021-10" db="EMBL/GenBank/DDBJ databases">
        <title>Tropical sea cucumber genome reveals ecological adaptation and Cuvierian tubules defense mechanism.</title>
        <authorList>
            <person name="Chen T."/>
        </authorList>
    </citation>
    <scope>NUCLEOTIDE SEQUENCE</scope>
    <source>
        <strain evidence="2">Nanhai2018</strain>
        <tissue evidence="2">Muscle</tissue>
    </source>
</reference>
<evidence type="ECO:0000256" key="1">
    <source>
        <dbReference type="PROSITE-ProRule" id="PRU01011"/>
    </source>
</evidence>
<protein>
    <submittedName>
        <fullName evidence="2">Matrix metalloproteinase-17</fullName>
    </submittedName>
</protein>